<dbReference type="OrthoDB" id="9810967at2"/>
<dbReference type="SUPFAM" id="SSF100950">
    <property type="entry name" value="NagB/RpiA/CoA transferase-like"/>
    <property type="match status" value="1"/>
</dbReference>
<gene>
    <name evidence="2" type="primary">pgl</name>
    <name evidence="2" type="ORF">ROR02_23030</name>
</gene>
<dbReference type="InterPro" id="IPR037171">
    <property type="entry name" value="NagB/RpiA_transferase-like"/>
</dbReference>
<protein>
    <submittedName>
        <fullName evidence="2">6-phosphogluconolactonase</fullName>
    </submittedName>
</protein>
<name>A0A512H9Q8_9PROT</name>
<dbReference type="RefSeq" id="WP_147164188.1">
    <property type="nucleotide sequence ID" value="NZ_BJZO01000064.1"/>
</dbReference>
<dbReference type="PANTHER" id="PTHR11054">
    <property type="entry name" value="6-PHOSPHOGLUCONOLACTONASE"/>
    <property type="match status" value="1"/>
</dbReference>
<dbReference type="InterPro" id="IPR039104">
    <property type="entry name" value="6PGL"/>
</dbReference>
<proteinExistence type="predicted"/>
<feature type="domain" description="Glucosamine/galactosamine-6-phosphate isomerase" evidence="1">
    <location>
        <begin position="14"/>
        <end position="192"/>
    </location>
</feature>
<sequence length="216" mass="22484">MPETVNHLVIHAFPDAQAAAWALAEALESSVRRVLATEPRAWLVLPGGSTPRGLFACLFARPLPWADIIVTVTDERQVPSDDPASNLGQIARSRRGLAAAAAALHPLEPLAADPSELPGRFAAVVLGLGEDGHVASLFPGQPWETPDGGGLVRARAPVEPRTRLSLSLSRLQATGALFLLAGGAAKRALLEAPPADTPLAALNAGAGPGLDVYWFP</sequence>
<dbReference type="PANTHER" id="PTHR11054:SF0">
    <property type="entry name" value="6-PHOSPHOGLUCONOLACTONASE"/>
    <property type="match status" value="1"/>
</dbReference>
<comment type="caution">
    <text evidence="2">The sequence shown here is derived from an EMBL/GenBank/DDBJ whole genome shotgun (WGS) entry which is preliminary data.</text>
</comment>
<dbReference type="Proteomes" id="UP000321567">
    <property type="component" value="Unassembled WGS sequence"/>
</dbReference>
<dbReference type="GO" id="GO:0005975">
    <property type="term" value="P:carbohydrate metabolic process"/>
    <property type="evidence" value="ECO:0007669"/>
    <property type="project" value="InterPro"/>
</dbReference>
<accession>A0A512H9Q8</accession>
<keyword evidence="3" id="KW-1185">Reference proteome</keyword>
<evidence type="ECO:0000313" key="3">
    <source>
        <dbReference type="Proteomes" id="UP000321567"/>
    </source>
</evidence>
<dbReference type="EMBL" id="BJZO01000064">
    <property type="protein sequence ID" value="GEO82172.1"/>
    <property type="molecule type" value="Genomic_DNA"/>
</dbReference>
<dbReference type="Pfam" id="PF01182">
    <property type="entry name" value="Glucosamine_iso"/>
    <property type="match status" value="1"/>
</dbReference>
<organism evidence="2 3">
    <name type="scientific">Pararhodospirillum oryzae</name>
    <dbReference type="NCBI Taxonomy" id="478448"/>
    <lineage>
        <taxon>Bacteria</taxon>
        <taxon>Pseudomonadati</taxon>
        <taxon>Pseudomonadota</taxon>
        <taxon>Alphaproteobacteria</taxon>
        <taxon>Rhodospirillales</taxon>
        <taxon>Rhodospirillaceae</taxon>
        <taxon>Pararhodospirillum</taxon>
    </lineage>
</organism>
<dbReference type="Gene3D" id="3.40.50.1360">
    <property type="match status" value="1"/>
</dbReference>
<dbReference type="InterPro" id="IPR006148">
    <property type="entry name" value="Glc/Gal-6P_isomerase"/>
</dbReference>
<dbReference type="AlphaFoldDB" id="A0A512H9Q8"/>
<evidence type="ECO:0000259" key="1">
    <source>
        <dbReference type="Pfam" id="PF01182"/>
    </source>
</evidence>
<evidence type="ECO:0000313" key="2">
    <source>
        <dbReference type="EMBL" id="GEO82172.1"/>
    </source>
</evidence>
<reference evidence="2 3" key="1">
    <citation type="submission" date="2019-07" db="EMBL/GenBank/DDBJ databases">
        <title>Whole genome shotgun sequence of Rhodospirillum oryzae NBRC 107573.</title>
        <authorList>
            <person name="Hosoyama A."/>
            <person name="Uohara A."/>
            <person name="Ohji S."/>
            <person name="Ichikawa N."/>
        </authorList>
    </citation>
    <scope>NUCLEOTIDE SEQUENCE [LARGE SCALE GENOMIC DNA]</scope>
    <source>
        <strain evidence="2 3">NBRC 107573</strain>
    </source>
</reference>